<name>A0A9W4XBE3_9ASCO</name>
<accession>A0A9W4XBE3</accession>
<dbReference type="EMBL" id="CANTUO010000004">
    <property type="protein sequence ID" value="CAI5759374.1"/>
    <property type="molecule type" value="Genomic_DNA"/>
</dbReference>
<sequence>MRYSTLFLLATSVIATPFNFKRYENTTLPLSSSQLPSTPLSSTDGYNAEIAGVSSTSSWEDDSETLTSTIIQYVTITSSSQTLTSAVNTLTSTYTTPKSSSSAEEDDEDWGSETTTSTITSIITVTDAKGQPVFSTETSETKQTIAAESQTSESVETTGASISNSNKEAEALLPTQSSESTAAYCTPSTVTVTVTATPDSQATANAVEQDSTIFQTLTSYITTNFPIQAEFTLNNQTTTLTSYVDYTSTQLITITSTKLASSIAPSYYQTSYSNSTINSW</sequence>
<feature type="compositionally biased region" description="Polar residues" evidence="1">
    <location>
        <begin position="133"/>
        <end position="166"/>
    </location>
</feature>
<dbReference type="AlphaFoldDB" id="A0A9W4XBE3"/>
<comment type="caution">
    <text evidence="3">The sequence shown here is derived from an EMBL/GenBank/DDBJ whole genome shotgun (WGS) entry which is preliminary data.</text>
</comment>
<proteinExistence type="predicted"/>
<evidence type="ECO:0000313" key="4">
    <source>
        <dbReference type="Proteomes" id="UP001152885"/>
    </source>
</evidence>
<organism evidence="3 4">
    <name type="scientific">Candida verbasci</name>
    <dbReference type="NCBI Taxonomy" id="1227364"/>
    <lineage>
        <taxon>Eukaryota</taxon>
        <taxon>Fungi</taxon>
        <taxon>Dikarya</taxon>
        <taxon>Ascomycota</taxon>
        <taxon>Saccharomycotina</taxon>
        <taxon>Pichiomycetes</taxon>
        <taxon>Debaryomycetaceae</taxon>
        <taxon>Candida/Lodderomyces clade</taxon>
        <taxon>Candida</taxon>
    </lineage>
</organism>
<feature type="chain" id="PRO_5040825317" evidence="2">
    <location>
        <begin position="16"/>
        <end position="280"/>
    </location>
</feature>
<evidence type="ECO:0000313" key="3">
    <source>
        <dbReference type="EMBL" id="CAI5759374.1"/>
    </source>
</evidence>
<protein>
    <submittedName>
        <fullName evidence="3">Uncharacterized protein</fullName>
    </submittedName>
</protein>
<feature type="region of interest" description="Disordered" evidence="1">
    <location>
        <begin position="131"/>
        <end position="169"/>
    </location>
</feature>
<feature type="compositionally biased region" description="Low complexity" evidence="1">
    <location>
        <begin position="93"/>
        <end position="102"/>
    </location>
</feature>
<evidence type="ECO:0000256" key="1">
    <source>
        <dbReference type="SAM" id="MobiDB-lite"/>
    </source>
</evidence>
<dbReference type="Proteomes" id="UP001152885">
    <property type="component" value="Unassembled WGS sequence"/>
</dbReference>
<gene>
    <name evidence="3" type="ORF">CANVERA_P3887</name>
</gene>
<reference evidence="3" key="1">
    <citation type="submission" date="2022-12" db="EMBL/GenBank/DDBJ databases">
        <authorList>
            <person name="Brejova B."/>
        </authorList>
    </citation>
    <scope>NUCLEOTIDE SEQUENCE</scope>
</reference>
<keyword evidence="2" id="KW-0732">Signal</keyword>
<feature type="region of interest" description="Disordered" evidence="1">
    <location>
        <begin position="93"/>
        <end position="118"/>
    </location>
</feature>
<evidence type="ECO:0000256" key="2">
    <source>
        <dbReference type="SAM" id="SignalP"/>
    </source>
</evidence>
<feature type="signal peptide" evidence="2">
    <location>
        <begin position="1"/>
        <end position="15"/>
    </location>
</feature>
<keyword evidence="4" id="KW-1185">Reference proteome</keyword>